<evidence type="ECO:0000256" key="2">
    <source>
        <dbReference type="ARBA" id="ARBA00022801"/>
    </source>
</evidence>
<keyword evidence="2 5" id="KW-0378">Hydrolase</keyword>
<dbReference type="EMBL" id="JBHLWV010000013">
    <property type="protein sequence ID" value="MFC0314226.1"/>
    <property type="molecule type" value="Genomic_DNA"/>
</dbReference>
<dbReference type="EC" id="3.1.1.29" evidence="1"/>
<proteinExistence type="inferred from homology"/>
<evidence type="ECO:0000256" key="1">
    <source>
        <dbReference type="ARBA" id="ARBA00013260"/>
    </source>
</evidence>
<dbReference type="PANTHER" id="PTHR12649:SF11">
    <property type="entry name" value="PEPTIDYL-TRNA HYDROLASE 2, MITOCHONDRIAL"/>
    <property type="match status" value="1"/>
</dbReference>
<evidence type="ECO:0000313" key="6">
    <source>
        <dbReference type="Proteomes" id="UP001589783"/>
    </source>
</evidence>
<dbReference type="RefSeq" id="WP_382361825.1">
    <property type="nucleotide sequence ID" value="NZ_JBHLWV010000013.1"/>
</dbReference>
<name>A0ABV6H5R1_9ACTN</name>
<dbReference type="PANTHER" id="PTHR12649">
    <property type="entry name" value="PEPTIDYL-TRNA HYDROLASE 2"/>
    <property type="match status" value="1"/>
</dbReference>
<comment type="catalytic activity">
    <reaction evidence="4">
        <text>an N-acyl-L-alpha-aminoacyl-tRNA + H2O = an N-acyl-L-amino acid + a tRNA + H(+)</text>
        <dbReference type="Rhea" id="RHEA:54448"/>
        <dbReference type="Rhea" id="RHEA-COMP:10123"/>
        <dbReference type="Rhea" id="RHEA-COMP:13883"/>
        <dbReference type="ChEBI" id="CHEBI:15377"/>
        <dbReference type="ChEBI" id="CHEBI:15378"/>
        <dbReference type="ChEBI" id="CHEBI:59874"/>
        <dbReference type="ChEBI" id="CHEBI:78442"/>
        <dbReference type="ChEBI" id="CHEBI:138191"/>
        <dbReference type="EC" id="3.1.1.29"/>
    </reaction>
</comment>
<reference evidence="5 6" key="1">
    <citation type="submission" date="2024-09" db="EMBL/GenBank/DDBJ databases">
        <authorList>
            <person name="Sun Q."/>
            <person name="Mori K."/>
        </authorList>
    </citation>
    <scope>NUCLEOTIDE SEQUENCE [LARGE SCALE GENOMIC DNA]</scope>
    <source>
        <strain evidence="5 6">CCM 7957</strain>
    </source>
</reference>
<dbReference type="Gene3D" id="3.40.1490.10">
    <property type="entry name" value="Bit1"/>
    <property type="match status" value="1"/>
</dbReference>
<dbReference type="InterPro" id="IPR002833">
    <property type="entry name" value="PTH2"/>
</dbReference>
<gene>
    <name evidence="5" type="ORF">ACFFJD_05080</name>
</gene>
<dbReference type="Proteomes" id="UP001589783">
    <property type="component" value="Unassembled WGS sequence"/>
</dbReference>
<organism evidence="5 6">
    <name type="scientific">Gordonia phosphorivorans</name>
    <dbReference type="NCBI Taxonomy" id="1056982"/>
    <lineage>
        <taxon>Bacteria</taxon>
        <taxon>Bacillati</taxon>
        <taxon>Actinomycetota</taxon>
        <taxon>Actinomycetes</taxon>
        <taxon>Mycobacteriales</taxon>
        <taxon>Gordoniaceae</taxon>
        <taxon>Gordonia</taxon>
    </lineage>
</organism>
<keyword evidence="6" id="KW-1185">Reference proteome</keyword>
<comment type="similarity">
    <text evidence="3">Belongs to the PTH2 family.</text>
</comment>
<dbReference type="InterPro" id="IPR023476">
    <property type="entry name" value="Pep_tRNA_hydro_II_dom_sf"/>
</dbReference>
<evidence type="ECO:0000313" key="5">
    <source>
        <dbReference type="EMBL" id="MFC0314226.1"/>
    </source>
</evidence>
<dbReference type="GO" id="GO:0004045">
    <property type="term" value="F:peptidyl-tRNA hydrolase activity"/>
    <property type="evidence" value="ECO:0007669"/>
    <property type="project" value="UniProtKB-EC"/>
</dbReference>
<evidence type="ECO:0000256" key="3">
    <source>
        <dbReference type="ARBA" id="ARBA00038050"/>
    </source>
</evidence>
<evidence type="ECO:0000256" key="4">
    <source>
        <dbReference type="ARBA" id="ARBA00048707"/>
    </source>
</evidence>
<accession>A0ABV6H5R1</accession>
<dbReference type="Pfam" id="PF01981">
    <property type="entry name" value="PTH2"/>
    <property type="match status" value="1"/>
</dbReference>
<comment type="caution">
    <text evidence="5">The sequence shown here is derived from an EMBL/GenBank/DDBJ whole genome shotgun (WGS) entry which is preliminary data.</text>
</comment>
<protein>
    <recommendedName>
        <fullName evidence="1">peptidyl-tRNA hydrolase</fullName>
        <ecNumber evidence="1">3.1.1.29</ecNumber>
    </recommendedName>
</protein>
<sequence length="246" mass="25771">MALSQNFARLAHYSPRGVDPDDPGQVLAMPLVLRIEKSTPPDRAALLEAAAQASIAACLDPRAEPGGEWAEAFDAWCAGRIRKIARRARGASWAAVQELPGVTAQVGAAQARALVPGPVGRADRRVTKLQIEGTDIAGELPSAPRADGRGARLRLWTAPDLAMTVGKLAAQVGHAAMLGAELVPPDAAPRWAEDGCPVQVCQADRRRWAQLLAAAEHGRAAVVRDAGYTEIAPGSVTVIAEALPAE</sequence>
<dbReference type="SUPFAM" id="SSF102462">
    <property type="entry name" value="Peptidyl-tRNA hydrolase II"/>
    <property type="match status" value="1"/>
</dbReference>